<dbReference type="AlphaFoldDB" id="A0A0N4XW29"/>
<dbReference type="GO" id="GO:0005634">
    <property type="term" value="C:nucleus"/>
    <property type="evidence" value="ECO:0007669"/>
    <property type="project" value="TreeGrafter"/>
</dbReference>
<dbReference type="GO" id="GO:0000724">
    <property type="term" value="P:double-strand break repair via homologous recombination"/>
    <property type="evidence" value="ECO:0007669"/>
    <property type="project" value="TreeGrafter"/>
</dbReference>
<feature type="domain" description="DNA-directed DNA polymerase family B multifunctional" evidence="5">
    <location>
        <begin position="2"/>
        <end position="74"/>
    </location>
</feature>
<evidence type="ECO:0000313" key="8">
    <source>
        <dbReference type="WBParaSite" id="NBR_0000705701-mRNA-1"/>
    </source>
</evidence>
<protein>
    <recommendedName>
        <fullName evidence="1">DNA-directed DNA polymerase</fullName>
        <ecNumber evidence="1">2.7.7.7</ecNumber>
    </recommendedName>
</protein>
<dbReference type="InterPro" id="IPR006134">
    <property type="entry name" value="DNA-dir_DNA_pol_B_multi_dom"/>
</dbReference>
<dbReference type="Pfam" id="PF00136">
    <property type="entry name" value="DNA_pol_B"/>
    <property type="match status" value="1"/>
</dbReference>
<keyword evidence="3" id="KW-0548">Nucleotidyltransferase</keyword>
<dbReference type="GO" id="GO:0016035">
    <property type="term" value="C:zeta DNA polymerase complex"/>
    <property type="evidence" value="ECO:0007669"/>
    <property type="project" value="InterPro"/>
</dbReference>
<accession>A0A0N4XW29</accession>
<dbReference type="InterPro" id="IPR030559">
    <property type="entry name" value="PolZ_Rev3"/>
</dbReference>
<gene>
    <name evidence="6" type="ORF">NBR_LOCUS7058</name>
</gene>
<dbReference type="InterPro" id="IPR043502">
    <property type="entry name" value="DNA/RNA_pol_sf"/>
</dbReference>
<dbReference type="WBParaSite" id="NBR_0000705701-mRNA-1">
    <property type="protein sequence ID" value="NBR_0000705701-mRNA-1"/>
    <property type="gene ID" value="NBR_0000705701"/>
</dbReference>
<keyword evidence="4" id="KW-0239">DNA-directed DNA polymerase</keyword>
<dbReference type="SUPFAM" id="SSF56672">
    <property type="entry name" value="DNA/RNA polymerases"/>
    <property type="match status" value="1"/>
</dbReference>
<name>A0A0N4XW29_NIPBR</name>
<dbReference type="Proteomes" id="UP000271162">
    <property type="component" value="Unassembled WGS sequence"/>
</dbReference>
<evidence type="ECO:0000313" key="7">
    <source>
        <dbReference type="Proteomes" id="UP000271162"/>
    </source>
</evidence>
<evidence type="ECO:0000259" key="5">
    <source>
        <dbReference type="Pfam" id="PF00136"/>
    </source>
</evidence>
<organism evidence="8">
    <name type="scientific">Nippostrongylus brasiliensis</name>
    <name type="common">Rat hookworm</name>
    <dbReference type="NCBI Taxonomy" id="27835"/>
    <lineage>
        <taxon>Eukaryota</taxon>
        <taxon>Metazoa</taxon>
        <taxon>Ecdysozoa</taxon>
        <taxon>Nematoda</taxon>
        <taxon>Chromadorea</taxon>
        <taxon>Rhabditida</taxon>
        <taxon>Rhabditina</taxon>
        <taxon>Rhabditomorpha</taxon>
        <taxon>Strongyloidea</taxon>
        <taxon>Heligmosomidae</taxon>
        <taxon>Nippostrongylus</taxon>
    </lineage>
</organism>
<dbReference type="EMBL" id="UYSL01019855">
    <property type="protein sequence ID" value="VDL70647.1"/>
    <property type="molecule type" value="Genomic_DNA"/>
</dbReference>
<dbReference type="GO" id="GO:0042276">
    <property type="term" value="P:error-prone translesion synthesis"/>
    <property type="evidence" value="ECO:0007669"/>
    <property type="project" value="TreeGrafter"/>
</dbReference>
<dbReference type="GO" id="GO:0000166">
    <property type="term" value="F:nucleotide binding"/>
    <property type="evidence" value="ECO:0007669"/>
    <property type="project" value="InterPro"/>
</dbReference>
<dbReference type="GO" id="GO:0003887">
    <property type="term" value="F:DNA-directed DNA polymerase activity"/>
    <property type="evidence" value="ECO:0007669"/>
    <property type="project" value="UniProtKB-KW"/>
</dbReference>
<evidence type="ECO:0000313" key="6">
    <source>
        <dbReference type="EMBL" id="VDL70647.1"/>
    </source>
</evidence>
<dbReference type="PANTHER" id="PTHR45812:SF1">
    <property type="entry name" value="DNA POLYMERASE ZETA CATALYTIC SUBUNIT"/>
    <property type="match status" value="1"/>
</dbReference>
<keyword evidence="7" id="KW-1185">Reference proteome</keyword>
<evidence type="ECO:0000256" key="3">
    <source>
        <dbReference type="ARBA" id="ARBA00022695"/>
    </source>
</evidence>
<dbReference type="Gene3D" id="3.90.1600.10">
    <property type="entry name" value="Palm domain of DNA polymerase"/>
    <property type="match status" value="1"/>
</dbReference>
<dbReference type="STRING" id="27835.A0A0N4XW29"/>
<reference evidence="6 7" key="2">
    <citation type="submission" date="2018-11" db="EMBL/GenBank/DDBJ databases">
        <authorList>
            <consortium name="Pathogen Informatics"/>
        </authorList>
    </citation>
    <scope>NUCLEOTIDE SEQUENCE [LARGE SCALE GENOMIC DNA]</scope>
</reference>
<dbReference type="InterPro" id="IPR023211">
    <property type="entry name" value="DNA_pol_palm_dom_sf"/>
</dbReference>
<dbReference type="EC" id="2.7.7.7" evidence="1"/>
<sequence length="78" mass="8908">MMFRLAHTQGFFLPSVTPQQRIKMGAPEQLQLILEPQSKVYFDPVIVLDFQSLYPSMIIAYNYCFSTIFGKVSSVSLV</sequence>
<dbReference type="GO" id="GO:0003677">
    <property type="term" value="F:DNA binding"/>
    <property type="evidence" value="ECO:0007669"/>
    <property type="project" value="InterPro"/>
</dbReference>
<evidence type="ECO:0000256" key="2">
    <source>
        <dbReference type="ARBA" id="ARBA00022679"/>
    </source>
</evidence>
<evidence type="ECO:0000256" key="1">
    <source>
        <dbReference type="ARBA" id="ARBA00012417"/>
    </source>
</evidence>
<dbReference type="PANTHER" id="PTHR45812">
    <property type="entry name" value="DNA POLYMERASE ZETA CATALYTIC SUBUNIT"/>
    <property type="match status" value="1"/>
</dbReference>
<proteinExistence type="predicted"/>
<reference evidence="8" key="1">
    <citation type="submission" date="2017-02" db="UniProtKB">
        <authorList>
            <consortium name="WormBaseParasite"/>
        </authorList>
    </citation>
    <scope>IDENTIFICATION</scope>
</reference>
<evidence type="ECO:0000256" key="4">
    <source>
        <dbReference type="ARBA" id="ARBA00022932"/>
    </source>
</evidence>
<keyword evidence="2" id="KW-0808">Transferase</keyword>